<accession>X6NZD6</accession>
<dbReference type="OMA" id="TYRMREI"/>
<dbReference type="PANTHER" id="PTHR13082:SF0">
    <property type="entry name" value="HISTONE DEACETYLASE COMPLEX SUBUNIT SAP18"/>
    <property type="match status" value="1"/>
</dbReference>
<dbReference type="Gene3D" id="3.10.20.550">
    <property type="entry name" value="ASAP complex, SAP18 subunit"/>
    <property type="match status" value="1"/>
</dbReference>
<dbReference type="Pfam" id="PF06487">
    <property type="entry name" value="SAP18"/>
    <property type="match status" value="1"/>
</dbReference>
<reference evidence="3 4" key="1">
    <citation type="journal article" date="2013" name="Curr. Biol.">
        <title>The Genome of the Foraminiferan Reticulomyxa filosa.</title>
        <authorList>
            <person name="Glockner G."/>
            <person name="Hulsmann N."/>
            <person name="Schleicher M."/>
            <person name="Noegel A.A."/>
            <person name="Eichinger L."/>
            <person name="Gallinger C."/>
            <person name="Pawlowski J."/>
            <person name="Sierra R."/>
            <person name="Euteneuer U."/>
            <person name="Pillet L."/>
            <person name="Moustafa A."/>
            <person name="Platzer M."/>
            <person name="Groth M."/>
            <person name="Szafranski K."/>
            <person name="Schliwa M."/>
        </authorList>
    </citation>
    <scope>NUCLEOTIDE SEQUENCE [LARGE SCALE GENOMIC DNA]</scope>
</reference>
<protein>
    <recommendedName>
        <fullName evidence="5">Histone deacetylase complex subunit SAP18</fullName>
    </recommendedName>
</protein>
<comment type="caution">
    <text evidence="3">The sequence shown here is derived from an EMBL/GenBank/DDBJ whole genome shotgun (WGS) entry which is preliminary data.</text>
</comment>
<evidence type="ECO:0000313" key="4">
    <source>
        <dbReference type="Proteomes" id="UP000023152"/>
    </source>
</evidence>
<organism evidence="3 4">
    <name type="scientific">Reticulomyxa filosa</name>
    <dbReference type="NCBI Taxonomy" id="46433"/>
    <lineage>
        <taxon>Eukaryota</taxon>
        <taxon>Sar</taxon>
        <taxon>Rhizaria</taxon>
        <taxon>Retaria</taxon>
        <taxon>Foraminifera</taxon>
        <taxon>Monothalamids</taxon>
        <taxon>Reticulomyxidae</taxon>
        <taxon>Reticulomyxa</taxon>
    </lineage>
</organism>
<feature type="compositionally biased region" description="Basic and acidic residues" evidence="2">
    <location>
        <begin position="145"/>
        <end position="173"/>
    </location>
</feature>
<keyword evidence="4" id="KW-1185">Reference proteome</keyword>
<proteinExistence type="inferred from homology"/>
<dbReference type="InterPro" id="IPR010516">
    <property type="entry name" value="SAP18"/>
</dbReference>
<dbReference type="EMBL" id="ASPP01004772">
    <property type="protein sequence ID" value="ETO31675.1"/>
    <property type="molecule type" value="Genomic_DNA"/>
</dbReference>
<comment type="similarity">
    <text evidence="1">Belongs to the SAP18 family.</text>
</comment>
<dbReference type="AlphaFoldDB" id="X6NZD6"/>
<evidence type="ECO:0008006" key="5">
    <source>
        <dbReference type="Google" id="ProtNLM"/>
    </source>
</evidence>
<dbReference type="GO" id="GO:0003714">
    <property type="term" value="F:transcription corepressor activity"/>
    <property type="evidence" value="ECO:0007669"/>
    <property type="project" value="TreeGrafter"/>
</dbReference>
<name>X6NZD6_RETFI</name>
<evidence type="ECO:0000313" key="3">
    <source>
        <dbReference type="EMBL" id="ETO31675.1"/>
    </source>
</evidence>
<evidence type="ECO:0000256" key="2">
    <source>
        <dbReference type="SAM" id="MobiDB-lite"/>
    </source>
</evidence>
<sequence>MTSLTGKKKDESRGIDRTQITPSLIRIFVTTGDNRSPSAYSDTERLPEDEIHLHTWPDATLDEISRLLSTAKPEEIANSKVTLSYALVYPDSKGHMVVKKCGVVKWNSKNSHFINDDRMKTLQQCHYEVGDYLDVGIIPHTNTRGLDEDKDRDRDRNRNRDRDRQRGQGREYGKSSTWR</sequence>
<dbReference type="GO" id="GO:0005634">
    <property type="term" value="C:nucleus"/>
    <property type="evidence" value="ECO:0007669"/>
    <property type="project" value="TreeGrafter"/>
</dbReference>
<evidence type="ECO:0000256" key="1">
    <source>
        <dbReference type="ARBA" id="ARBA00009143"/>
    </source>
</evidence>
<dbReference type="OrthoDB" id="440566at2759"/>
<gene>
    <name evidence="3" type="ORF">RFI_05445</name>
</gene>
<dbReference type="InterPro" id="IPR042534">
    <property type="entry name" value="SAP18_sf"/>
</dbReference>
<feature type="region of interest" description="Disordered" evidence="2">
    <location>
        <begin position="140"/>
        <end position="179"/>
    </location>
</feature>
<dbReference type="Proteomes" id="UP000023152">
    <property type="component" value="Unassembled WGS sequence"/>
</dbReference>
<dbReference type="PANTHER" id="PTHR13082">
    <property type="entry name" value="SAP18"/>
    <property type="match status" value="1"/>
</dbReference>